<protein>
    <submittedName>
        <fullName evidence="2">Uncharacterized protein</fullName>
    </submittedName>
</protein>
<dbReference type="RefSeq" id="XP_013337536.1">
    <property type="nucleotide sequence ID" value="XM_013482082.1"/>
</dbReference>
<keyword evidence="3" id="KW-1185">Reference proteome</keyword>
<dbReference type="OMA" id="HENMAHQ"/>
<feature type="compositionally biased region" description="Low complexity" evidence="1">
    <location>
        <begin position="22"/>
        <end position="46"/>
    </location>
</feature>
<sequence length="223" mass="23818">MARNGTSLYQAYNPYDSRNIVPSYPGGSSSGQPQSSESVNSPVVPEGGRQSFSRHSTSPGGANSSVPNSQSNGGVPTNGFSGLRPMANRPSELNIRYPGSRYTQSGRTTSSFMGIASGDPYSSYSRYGQGSQMANQPAGDVPESSSTSSTSEEEPQPAETEDESAEAETSGRLGERRVMNPYDLSHIFPDIYQDQQPASYENMTNQSLALLEMTTINSDPEGE</sequence>
<feature type="compositionally biased region" description="Acidic residues" evidence="1">
    <location>
        <begin position="151"/>
        <end position="166"/>
    </location>
</feature>
<evidence type="ECO:0000313" key="3">
    <source>
        <dbReference type="Proteomes" id="UP000030763"/>
    </source>
</evidence>
<feature type="compositionally biased region" description="Low complexity" evidence="1">
    <location>
        <begin position="121"/>
        <end position="132"/>
    </location>
</feature>
<reference evidence="2" key="2">
    <citation type="submission" date="2013-10" db="EMBL/GenBank/DDBJ databases">
        <authorList>
            <person name="Aslett M."/>
        </authorList>
    </citation>
    <scope>NUCLEOTIDE SEQUENCE [LARGE SCALE GENOMIC DNA]</scope>
    <source>
        <strain evidence="2">Weybridge</strain>
    </source>
</reference>
<feature type="compositionally biased region" description="Polar residues" evidence="1">
    <location>
        <begin position="50"/>
        <end position="80"/>
    </location>
</feature>
<reference evidence="2" key="1">
    <citation type="submission" date="2013-10" db="EMBL/GenBank/DDBJ databases">
        <title>Genomic analysis of the causative agents of coccidiosis in chickens.</title>
        <authorList>
            <person name="Reid A.J."/>
            <person name="Blake D."/>
            <person name="Billington K."/>
            <person name="Browne H."/>
            <person name="Dunn M."/>
            <person name="Hung S."/>
            <person name="Kawahara F."/>
            <person name="Miranda-Saavedra D."/>
            <person name="Mourier T."/>
            <person name="Nagra H."/>
            <person name="Otto T.D."/>
            <person name="Rawlings N."/>
            <person name="Sanchez A."/>
            <person name="Sanders M."/>
            <person name="Subramaniam C."/>
            <person name="Tay Y."/>
            <person name="Dear P."/>
            <person name="Doerig C."/>
            <person name="Gruber A."/>
            <person name="Parkinson J."/>
            <person name="Shirley M."/>
            <person name="Wan K.L."/>
            <person name="Berriman M."/>
            <person name="Tomley F."/>
            <person name="Pain A."/>
        </authorList>
    </citation>
    <scope>NUCLEOTIDE SEQUENCE [LARGE SCALE GENOMIC DNA]</scope>
    <source>
        <strain evidence="2">Weybridge</strain>
    </source>
</reference>
<dbReference type="VEuPathDB" id="ToxoDB:EMWEY_00035860"/>
<feature type="compositionally biased region" description="Polar residues" evidence="1">
    <location>
        <begin position="1"/>
        <end position="10"/>
    </location>
</feature>
<proteinExistence type="predicted"/>
<organism evidence="2 3">
    <name type="scientific">Eimeria maxima</name>
    <name type="common">Coccidian parasite</name>
    <dbReference type="NCBI Taxonomy" id="5804"/>
    <lineage>
        <taxon>Eukaryota</taxon>
        <taxon>Sar</taxon>
        <taxon>Alveolata</taxon>
        <taxon>Apicomplexa</taxon>
        <taxon>Conoidasida</taxon>
        <taxon>Coccidia</taxon>
        <taxon>Eucoccidiorida</taxon>
        <taxon>Eimeriorina</taxon>
        <taxon>Eimeriidae</taxon>
        <taxon>Eimeria</taxon>
    </lineage>
</organism>
<dbReference type="Proteomes" id="UP000030763">
    <property type="component" value="Unassembled WGS sequence"/>
</dbReference>
<feature type="region of interest" description="Disordered" evidence="1">
    <location>
        <begin position="1"/>
        <end position="178"/>
    </location>
</feature>
<dbReference type="OrthoDB" id="346918at2759"/>
<feature type="compositionally biased region" description="Polar residues" evidence="1">
    <location>
        <begin position="101"/>
        <end position="112"/>
    </location>
</feature>
<dbReference type="GeneID" id="25337572"/>
<evidence type="ECO:0000256" key="1">
    <source>
        <dbReference type="SAM" id="MobiDB-lite"/>
    </source>
</evidence>
<gene>
    <name evidence="2" type="ORF">EMWEY_00035860</name>
</gene>
<dbReference type="AlphaFoldDB" id="U6MA17"/>
<name>U6MA17_EIMMA</name>
<evidence type="ECO:0000313" key="2">
    <source>
        <dbReference type="EMBL" id="CDJ60886.1"/>
    </source>
</evidence>
<dbReference type="EMBL" id="HG721950">
    <property type="protein sequence ID" value="CDJ60886.1"/>
    <property type="molecule type" value="Genomic_DNA"/>
</dbReference>
<accession>U6MA17</accession>